<dbReference type="GO" id="GO:0046677">
    <property type="term" value="P:response to antibiotic"/>
    <property type="evidence" value="ECO:0007669"/>
    <property type="project" value="TreeGrafter"/>
</dbReference>
<organism evidence="2 3">
    <name type="scientific">Pleionea mediterranea</name>
    <dbReference type="NCBI Taxonomy" id="523701"/>
    <lineage>
        <taxon>Bacteria</taxon>
        <taxon>Pseudomonadati</taxon>
        <taxon>Pseudomonadota</taxon>
        <taxon>Gammaproteobacteria</taxon>
        <taxon>Oceanospirillales</taxon>
        <taxon>Pleioneaceae</taxon>
        <taxon>Pleionea</taxon>
    </lineage>
</organism>
<reference evidence="2 3" key="1">
    <citation type="submission" date="2018-05" db="EMBL/GenBank/DDBJ databases">
        <title>Genomic Encyclopedia of Type Strains, Phase IV (KMG-IV): sequencing the most valuable type-strain genomes for metagenomic binning, comparative biology and taxonomic classification.</title>
        <authorList>
            <person name="Goeker M."/>
        </authorList>
    </citation>
    <scope>NUCLEOTIDE SEQUENCE [LARGE SCALE GENOMIC DNA]</scope>
    <source>
        <strain evidence="2 3">DSM 25350</strain>
    </source>
</reference>
<comment type="caution">
    <text evidence="2">The sequence shown here is derived from an EMBL/GenBank/DDBJ whole genome shotgun (WGS) entry which is preliminary data.</text>
</comment>
<protein>
    <submittedName>
        <fullName evidence="2">Membrane protein required for beta-lactamase induction</fullName>
    </submittedName>
</protein>
<feature type="transmembrane region" description="Helical" evidence="1">
    <location>
        <begin position="134"/>
        <end position="153"/>
    </location>
</feature>
<keyword evidence="1" id="KW-1133">Transmembrane helix</keyword>
<name>A0A316GI02_9GAMM</name>
<dbReference type="AlphaFoldDB" id="A0A316GI02"/>
<dbReference type="PANTHER" id="PTHR38684">
    <property type="entry name" value="PROTEIN AMPE"/>
    <property type="match status" value="1"/>
</dbReference>
<keyword evidence="1" id="KW-0472">Membrane</keyword>
<dbReference type="Proteomes" id="UP000245790">
    <property type="component" value="Unassembled WGS sequence"/>
</dbReference>
<dbReference type="EMBL" id="QGGU01000001">
    <property type="protein sequence ID" value="PWK54407.1"/>
    <property type="molecule type" value="Genomic_DNA"/>
</dbReference>
<keyword evidence="3" id="KW-1185">Reference proteome</keyword>
<evidence type="ECO:0000313" key="2">
    <source>
        <dbReference type="EMBL" id="PWK54407.1"/>
    </source>
</evidence>
<dbReference type="InterPro" id="IPR052966">
    <property type="entry name" value="Beta-lactamase_Reg"/>
</dbReference>
<evidence type="ECO:0000256" key="1">
    <source>
        <dbReference type="SAM" id="Phobius"/>
    </source>
</evidence>
<sequence length="282" mass="31709">MTLLILIAVLVTETFWTQISELRRHQYIVSYADKWQALFDKNNSLNPWLVMAIVLAPPLILVAVLIEGQQGVIGSLFELVLSLLVVTWCLGPQSLAVYYQSLTRSNSEDTETEDSEQQGGQQQAEALFDYVHQAYFGVIIWFVLLGPVAALAYRMVATLASRSSVTTNDSINNDDEADASEYEEVPNSNRLWQTVYYVVDWIPSRLTCLMFMLTGNFSKGLSAVRQGLFDAEYDNSQLVQEAGLSSLTLDNESDYLSEARQLTERSLLLLMVLVALVSFFQF</sequence>
<dbReference type="GO" id="GO:0005886">
    <property type="term" value="C:plasma membrane"/>
    <property type="evidence" value="ECO:0007669"/>
    <property type="project" value="TreeGrafter"/>
</dbReference>
<feature type="transmembrane region" description="Helical" evidence="1">
    <location>
        <begin position="48"/>
        <end position="67"/>
    </location>
</feature>
<dbReference type="OrthoDB" id="9811967at2"/>
<feature type="transmembrane region" description="Helical" evidence="1">
    <location>
        <begin position="79"/>
        <end position="99"/>
    </location>
</feature>
<evidence type="ECO:0000313" key="3">
    <source>
        <dbReference type="Proteomes" id="UP000245790"/>
    </source>
</evidence>
<dbReference type="PANTHER" id="PTHR38684:SF1">
    <property type="entry name" value="PROTEIN AMPE"/>
    <property type="match status" value="1"/>
</dbReference>
<accession>A0A316GI02</accession>
<dbReference type="InterPro" id="IPR031347">
    <property type="entry name" value="AmpE"/>
</dbReference>
<proteinExistence type="predicted"/>
<gene>
    <name evidence="2" type="ORF">C8D97_101255</name>
</gene>
<dbReference type="RefSeq" id="WP_109761525.1">
    <property type="nucleotide sequence ID" value="NZ_QGGU01000001.1"/>
</dbReference>
<dbReference type="Pfam" id="PF17113">
    <property type="entry name" value="AmpE"/>
    <property type="match status" value="1"/>
</dbReference>
<keyword evidence="1" id="KW-0812">Transmembrane</keyword>